<dbReference type="Gene3D" id="1.10.4010.10">
    <property type="entry name" value="Type II deoxyuridine triphosphatase"/>
    <property type="match status" value="1"/>
</dbReference>
<comment type="caution">
    <text evidence="1">The sequence shown here is derived from an EMBL/GenBank/DDBJ whole genome shotgun (WGS) entry which is preliminary data.</text>
</comment>
<keyword evidence="1" id="KW-0378">Hydrolase</keyword>
<dbReference type="CDD" id="cd11527">
    <property type="entry name" value="NTP-PPase_dUTPase"/>
    <property type="match status" value="1"/>
</dbReference>
<dbReference type="PIRSF" id="PIRSF030140">
    <property type="entry name" value="UCP030140"/>
    <property type="match status" value="1"/>
</dbReference>
<dbReference type="InterPro" id="IPR014871">
    <property type="entry name" value="dUTPase/dCTP_pyrophosphatase"/>
</dbReference>
<name>A0ABW2PZH0_9BACL</name>
<dbReference type="EC" id="3.6.1.23" evidence="1"/>
<accession>A0ABW2PZH0</accession>
<evidence type="ECO:0000313" key="2">
    <source>
        <dbReference type="Proteomes" id="UP001596505"/>
    </source>
</evidence>
<reference evidence="2" key="1">
    <citation type="journal article" date="2019" name="Int. J. Syst. Evol. Microbiol.">
        <title>The Global Catalogue of Microorganisms (GCM) 10K type strain sequencing project: providing services to taxonomists for standard genome sequencing and annotation.</title>
        <authorList>
            <consortium name="The Broad Institute Genomics Platform"/>
            <consortium name="The Broad Institute Genome Sequencing Center for Infectious Disease"/>
            <person name="Wu L."/>
            <person name="Ma J."/>
        </authorList>
    </citation>
    <scope>NUCLEOTIDE SEQUENCE [LARGE SCALE GENOMIC DNA]</scope>
    <source>
        <strain evidence="2">CGMCC 1.16305</strain>
    </source>
</reference>
<dbReference type="GO" id="GO:0004170">
    <property type="term" value="F:dUTP diphosphatase activity"/>
    <property type="evidence" value="ECO:0007669"/>
    <property type="project" value="UniProtKB-EC"/>
</dbReference>
<protein>
    <submittedName>
        <fullName evidence="1">dUTP diphosphatase</fullName>
        <ecNumber evidence="1">3.6.1.23</ecNumber>
    </submittedName>
</protein>
<dbReference type="SUPFAM" id="SSF101386">
    <property type="entry name" value="all-alpha NTP pyrophosphatases"/>
    <property type="match status" value="1"/>
</dbReference>
<dbReference type="Pfam" id="PF08761">
    <property type="entry name" value="dUTPase_2"/>
    <property type="match status" value="1"/>
</dbReference>
<organism evidence="1 2">
    <name type="scientific">Scopulibacillus cellulosilyticus</name>
    <dbReference type="NCBI Taxonomy" id="2665665"/>
    <lineage>
        <taxon>Bacteria</taxon>
        <taxon>Bacillati</taxon>
        <taxon>Bacillota</taxon>
        <taxon>Bacilli</taxon>
        <taxon>Bacillales</taxon>
        <taxon>Sporolactobacillaceae</taxon>
        <taxon>Scopulibacillus</taxon>
    </lineage>
</organism>
<keyword evidence="2" id="KW-1185">Reference proteome</keyword>
<dbReference type="RefSeq" id="WP_380966248.1">
    <property type="nucleotide sequence ID" value="NZ_JBHTCO010000014.1"/>
</dbReference>
<dbReference type="EMBL" id="JBHTCO010000014">
    <property type="protein sequence ID" value="MFC7393696.1"/>
    <property type="molecule type" value="Genomic_DNA"/>
</dbReference>
<proteinExistence type="predicted"/>
<dbReference type="InterPro" id="IPR016947">
    <property type="entry name" value="UCP030140"/>
</dbReference>
<sequence length="168" mass="19747">MDTEQLTKLFQEQRILDDRILENHDLESKDLLKDKLLAFYVEVGELANETRCFKFWSFKPASKREIILEEYVDGVHFLLSIGLDLEFNDASQLIIKYTKKSRGSLTDHFHAVIESINRLREGTNQKNYQELYNEYLSLGIALGFSSNDIIDAYFKKNQINHKRQESSY</sequence>
<evidence type="ECO:0000313" key="1">
    <source>
        <dbReference type="EMBL" id="MFC7393696.1"/>
    </source>
</evidence>
<dbReference type="Proteomes" id="UP001596505">
    <property type="component" value="Unassembled WGS sequence"/>
</dbReference>
<gene>
    <name evidence="1" type="ORF">ACFQRG_12090</name>
</gene>